<feature type="compositionally biased region" description="Basic and acidic residues" evidence="1">
    <location>
        <begin position="51"/>
        <end position="60"/>
    </location>
</feature>
<evidence type="ECO:0000313" key="2">
    <source>
        <dbReference type="EMBL" id="KAL0946499.1"/>
    </source>
</evidence>
<dbReference type="Proteomes" id="UP001556367">
    <property type="component" value="Unassembled WGS sequence"/>
</dbReference>
<keyword evidence="3" id="KW-1185">Reference proteome</keyword>
<proteinExistence type="predicted"/>
<gene>
    <name evidence="2" type="ORF">HGRIS_012717</name>
</gene>
<evidence type="ECO:0000256" key="1">
    <source>
        <dbReference type="SAM" id="MobiDB-lite"/>
    </source>
</evidence>
<name>A0ABR3ITB1_9AGAR</name>
<feature type="compositionally biased region" description="Polar residues" evidence="1">
    <location>
        <begin position="1"/>
        <end position="15"/>
    </location>
</feature>
<feature type="region of interest" description="Disordered" evidence="1">
    <location>
        <begin position="1"/>
        <end position="106"/>
    </location>
</feature>
<evidence type="ECO:0000313" key="3">
    <source>
        <dbReference type="Proteomes" id="UP001556367"/>
    </source>
</evidence>
<protein>
    <submittedName>
        <fullName evidence="2">Uncharacterized protein</fullName>
    </submittedName>
</protein>
<organism evidence="2 3">
    <name type="scientific">Hohenbuehelia grisea</name>
    <dbReference type="NCBI Taxonomy" id="104357"/>
    <lineage>
        <taxon>Eukaryota</taxon>
        <taxon>Fungi</taxon>
        <taxon>Dikarya</taxon>
        <taxon>Basidiomycota</taxon>
        <taxon>Agaricomycotina</taxon>
        <taxon>Agaricomycetes</taxon>
        <taxon>Agaricomycetidae</taxon>
        <taxon>Agaricales</taxon>
        <taxon>Pleurotineae</taxon>
        <taxon>Pleurotaceae</taxon>
        <taxon>Hohenbuehelia</taxon>
    </lineage>
</organism>
<feature type="compositionally biased region" description="Acidic residues" evidence="1">
    <location>
        <begin position="63"/>
        <end position="72"/>
    </location>
</feature>
<dbReference type="EMBL" id="JASNQZ010000015">
    <property type="protein sequence ID" value="KAL0946499.1"/>
    <property type="molecule type" value="Genomic_DNA"/>
</dbReference>
<reference evidence="3" key="1">
    <citation type="submission" date="2024-06" db="EMBL/GenBank/DDBJ databases">
        <title>Multi-omics analyses provide insights into the biosynthesis of the anticancer antibiotic pleurotin in Hohenbuehelia grisea.</title>
        <authorList>
            <person name="Weaver J.A."/>
            <person name="Alberti F."/>
        </authorList>
    </citation>
    <scope>NUCLEOTIDE SEQUENCE [LARGE SCALE GENOMIC DNA]</scope>
    <source>
        <strain evidence="3">T-177</strain>
    </source>
</reference>
<feature type="compositionally biased region" description="Polar residues" evidence="1">
    <location>
        <begin position="96"/>
        <end position="106"/>
    </location>
</feature>
<comment type="caution">
    <text evidence="2">The sequence shown here is derived from an EMBL/GenBank/DDBJ whole genome shotgun (WGS) entry which is preliminary data.</text>
</comment>
<accession>A0ABR3ITB1</accession>
<sequence>MSTETNAKPASLSSTELRDEISTHGTVKEANAAPIDQPSADATQDANTGKLGEEKPKEAANGESDEELEDNEPPPPLSFTSRAPIRFNIDKGHTVRQGTKGSSGQR</sequence>